<dbReference type="PANTHER" id="PTHR23305:SF18">
    <property type="entry name" value="OBG-TYPE G DOMAIN-CONTAINING PROTEIN"/>
    <property type="match status" value="1"/>
</dbReference>
<dbReference type="InterPro" id="IPR013029">
    <property type="entry name" value="YchF_C"/>
</dbReference>
<dbReference type="HAMAP" id="MF_00944">
    <property type="entry name" value="YchF_OLA1_ATPase"/>
    <property type="match status" value="1"/>
</dbReference>
<dbReference type="InterPro" id="IPR012675">
    <property type="entry name" value="Beta-grasp_dom_sf"/>
</dbReference>
<evidence type="ECO:0000313" key="7">
    <source>
        <dbReference type="EMBL" id="SHJ99421.1"/>
    </source>
</evidence>
<dbReference type="GO" id="GO:0005737">
    <property type="term" value="C:cytoplasm"/>
    <property type="evidence" value="ECO:0007669"/>
    <property type="project" value="TreeGrafter"/>
</dbReference>
<dbReference type="GO" id="GO:0043023">
    <property type="term" value="F:ribosomal large subunit binding"/>
    <property type="evidence" value="ECO:0007669"/>
    <property type="project" value="UniProtKB-UniRule"/>
</dbReference>
<dbReference type="FunFam" id="1.10.150.300:FF:000001">
    <property type="entry name" value="Ribosome-binding ATPase YchF"/>
    <property type="match status" value="1"/>
</dbReference>
<evidence type="ECO:0000256" key="3">
    <source>
        <dbReference type="ARBA" id="ARBA00022840"/>
    </source>
</evidence>
<protein>
    <recommendedName>
        <fullName evidence="5">Ribosome-binding ATPase YchF</fullName>
    </recommendedName>
</protein>
<dbReference type="Gene3D" id="3.10.20.30">
    <property type="match status" value="1"/>
</dbReference>
<evidence type="ECO:0000256" key="2">
    <source>
        <dbReference type="ARBA" id="ARBA00022741"/>
    </source>
</evidence>
<dbReference type="CDD" id="cd04867">
    <property type="entry name" value="TGS_YchF_OLA1"/>
    <property type="match status" value="1"/>
</dbReference>
<dbReference type="SUPFAM" id="SSF81271">
    <property type="entry name" value="TGS-like"/>
    <property type="match status" value="1"/>
</dbReference>
<dbReference type="Pfam" id="PF01926">
    <property type="entry name" value="MMR_HSR1"/>
    <property type="match status" value="1"/>
</dbReference>
<dbReference type="OrthoDB" id="9807318at2"/>
<dbReference type="PANTHER" id="PTHR23305">
    <property type="entry name" value="OBG GTPASE FAMILY"/>
    <property type="match status" value="1"/>
</dbReference>
<dbReference type="InterPro" id="IPR004396">
    <property type="entry name" value="ATPase_YchF/OLA1"/>
</dbReference>
<dbReference type="GO" id="GO:0016887">
    <property type="term" value="F:ATP hydrolysis activity"/>
    <property type="evidence" value="ECO:0007669"/>
    <property type="project" value="UniProtKB-UniRule"/>
</dbReference>
<dbReference type="FunCoup" id="A0A1M6NUV5">
    <property type="interactions" value="512"/>
</dbReference>
<keyword evidence="2 5" id="KW-0547">Nucleotide-binding</keyword>
<feature type="domain" description="OBG-type G" evidence="6">
    <location>
        <begin position="2"/>
        <end position="264"/>
    </location>
</feature>
<reference evidence="7 8" key="1">
    <citation type="submission" date="2016-11" db="EMBL/GenBank/DDBJ databases">
        <authorList>
            <person name="Jaros S."/>
            <person name="Januszkiewicz K."/>
            <person name="Wedrychowicz H."/>
        </authorList>
    </citation>
    <scope>NUCLEOTIDE SEQUENCE [LARGE SCALE GENOMIC DNA]</scope>
    <source>
        <strain evidence="7 8">DSM 18772</strain>
    </source>
</reference>
<dbReference type="SUPFAM" id="SSF52540">
    <property type="entry name" value="P-loop containing nucleoside triphosphate hydrolases"/>
    <property type="match status" value="1"/>
</dbReference>
<dbReference type="Gene3D" id="3.40.50.300">
    <property type="entry name" value="P-loop containing nucleotide triphosphate hydrolases"/>
    <property type="match status" value="1"/>
</dbReference>
<evidence type="ECO:0000256" key="4">
    <source>
        <dbReference type="ARBA" id="ARBA00022842"/>
    </source>
</evidence>
<organism evidence="7 8">
    <name type="scientific">Rubritalea squalenifaciens DSM 18772</name>
    <dbReference type="NCBI Taxonomy" id="1123071"/>
    <lineage>
        <taxon>Bacteria</taxon>
        <taxon>Pseudomonadati</taxon>
        <taxon>Verrucomicrobiota</taxon>
        <taxon>Verrucomicrobiia</taxon>
        <taxon>Verrucomicrobiales</taxon>
        <taxon>Rubritaleaceae</taxon>
        <taxon>Rubritalea</taxon>
    </lineage>
</organism>
<dbReference type="InterPro" id="IPR041706">
    <property type="entry name" value="YchF_N"/>
</dbReference>
<dbReference type="CDD" id="cd01900">
    <property type="entry name" value="YchF"/>
    <property type="match status" value="1"/>
</dbReference>
<dbReference type="InterPro" id="IPR031167">
    <property type="entry name" value="G_OBG"/>
</dbReference>
<sequence>MLQAGIVGLPNVGKSTLFNAVTRTRKAEAANYPFCTIDPNVGVVTVPDERLQVLSDLSGSKKLVPTAIEFVDIAGLVEGASKGAGLGNKFLANIREVDAIVQVIRCFENDDIIHELGSVDPVRDIEIINSELILADIAAMDKRRDSRAKKAKGGDKEAKAEVELIDKLLPHLNEGNPAITLELSDEEKKLLKDFFLLTNKRSIFACNVSEDELADAVADPDSHPMVAKVRKYAAEMHGAEAIVISARIEEELMDLDPEEAKDFLADMGVTDSGVSTLIKGVYHLLGLRTFLTTGVQETRAWTIIAGDKAPRAAGVIHTDFEKQFIRAEVVHYDDYVKHKTIGAAREAGVLRAEGKEYEVKDGDVINFLTGA</sequence>
<name>A0A1M6NUV5_9BACT</name>
<dbReference type="InterPro" id="IPR012676">
    <property type="entry name" value="TGS-like"/>
</dbReference>
<evidence type="ECO:0000256" key="5">
    <source>
        <dbReference type="HAMAP-Rule" id="MF_00944"/>
    </source>
</evidence>
<dbReference type="InterPro" id="IPR027417">
    <property type="entry name" value="P-loop_NTPase"/>
</dbReference>
<keyword evidence="8" id="KW-1185">Reference proteome</keyword>
<dbReference type="EMBL" id="FQYR01000005">
    <property type="protein sequence ID" value="SHJ99421.1"/>
    <property type="molecule type" value="Genomic_DNA"/>
</dbReference>
<dbReference type="AlphaFoldDB" id="A0A1M6NUV5"/>
<dbReference type="GO" id="GO:0005524">
    <property type="term" value="F:ATP binding"/>
    <property type="evidence" value="ECO:0007669"/>
    <property type="project" value="UniProtKB-UniRule"/>
</dbReference>
<dbReference type="RefSeq" id="WP_143184540.1">
    <property type="nucleotide sequence ID" value="NZ_FQYR01000005.1"/>
</dbReference>
<evidence type="ECO:0000256" key="1">
    <source>
        <dbReference type="ARBA" id="ARBA00022723"/>
    </source>
</evidence>
<dbReference type="PRINTS" id="PR00326">
    <property type="entry name" value="GTP1OBG"/>
</dbReference>
<dbReference type="PROSITE" id="PS51710">
    <property type="entry name" value="G_OBG"/>
    <property type="match status" value="1"/>
</dbReference>
<comment type="similarity">
    <text evidence="5">Belongs to the TRAFAC class OBG-HflX-like GTPase superfamily. OBG GTPase family. YchF/OLA1 subfamily.</text>
</comment>
<comment type="function">
    <text evidence="5">ATPase that binds to both the 70S ribosome and the 50S ribosomal subunit in a nucleotide-independent manner.</text>
</comment>
<dbReference type="STRING" id="1123071.SAMN02745181_2975"/>
<dbReference type="Proteomes" id="UP000184510">
    <property type="component" value="Unassembled WGS sequence"/>
</dbReference>
<evidence type="ECO:0000313" key="8">
    <source>
        <dbReference type="Proteomes" id="UP000184510"/>
    </source>
</evidence>
<dbReference type="Gene3D" id="1.10.150.300">
    <property type="entry name" value="TGS-like domain"/>
    <property type="match status" value="1"/>
</dbReference>
<proteinExistence type="inferred from homology"/>
<dbReference type="NCBIfam" id="TIGR00092">
    <property type="entry name" value="redox-regulated ATPase YchF"/>
    <property type="match status" value="1"/>
</dbReference>
<accession>A0A1M6NUV5</accession>
<keyword evidence="4" id="KW-0460">Magnesium</keyword>
<keyword evidence="1" id="KW-0479">Metal-binding</keyword>
<gene>
    <name evidence="5" type="primary">ychF</name>
    <name evidence="7" type="ORF">SAMN02745181_2975</name>
</gene>
<dbReference type="InParanoid" id="A0A1M6NUV5"/>
<keyword evidence="3 5" id="KW-0067">ATP-binding</keyword>
<dbReference type="InterPro" id="IPR023192">
    <property type="entry name" value="TGS-like_dom_sf"/>
</dbReference>
<dbReference type="PIRSF" id="PIRSF006641">
    <property type="entry name" value="CHP00092"/>
    <property type="match status" value="1"/>
</dbReference>
<evidence type="ECO:0000259" key="6">
    <source>
        <dbReference type="PROSITE" id="PS51710"/>
    </source>
</evidence>
<dbReference type="InterPro" id="IPR006073">
    <property type="entry name" value="GTP-bd"/>
</dbReference>
<dbReference type="GO" id="GO:0005525">
    <property type="term" value="F:GTP binding"/>
    <property type="evidence" value="ECO:0007669"/>
    <property type="project" value="InterPro"/>
</dbReference>
<dbReference type="GO" id="GO:0046872">
    <property type="term" value="F:metal ion binding"/>
    <property type="evidence" value="ECO:0007669"/>
    <property type="project" value="UniProtKB-KW"/>
</dbReference>
<dbReference type="Pfam" id="PF06071">
    <property type="entry name" value="YchF-GTPase_C"/>
    <property type="match status" value="1"/>
</dbReference>
<feature type="binding site" evidence="5">
    <location>
        <begin position="11"/>
        <end position="16"/>
    </location>
    <ligand>
        <name>ATP</name>
        <dbReference type="ChEBI" id="CHEBI:30616"/>
    </ligand>
</feature>
<dbReference type="FunFam" id="3.10.20.30:FF:000001">
    <property type="entry name" value="Ribosome-binding ATPase YchF"/>
    <property type="match status" value="1"/>
</dbReference>